<proteinExistence type="inferred from homology"/>
<comment type="similarity">
    <text evidence="1">Belongs to the glycosyl hydrolase 13 family.</text>
</comment>
<dbReference type="AlphaFoldDB" id="A0A1I2RYJ4"/>
<dbReference type="GO" id="GO:0030246">
    <property type="term" value="F:carbohydrate binding"/>
    <property type="evidence" value="ECO:0007669"/>
    <property type="project" value="InterPro"/>
</dbReference>
<dbReference type="InterPro" id="IPR017853">
    <property type="entry name" value="GH"/>
</dbReference>
<evidence type="ECO:0000256" key="6">
    <source>
        <dbReference type="ARBA" id="ARBA00023965"/>
    </source>
</evidence>
<dbReference type="Pfam" id="PF02922">
    <property type="entry name" value="CBM_48"/>
    <property type="match status" value="1"/>
</dbReference>
<keyword evidence="4" id="KW-0106">Calcium</keyword>
<dbReference type="Gene3D" id="2.60.40.10">
    <property type="entry name" value="Immunoglobulins"/>
    <property type="match status" value="1"/>
</dbReference>
<dbReference type="Pfam" id="PF03714">
    <property type="entry name" value="PUD"/>
    <property type="match status" value="1"/>
</dbReference>
<sequence length="911" mass="103289">MSKLQCFIVGGICFFMFLFMSFFPTPSFAGGEDMSKSIIPEDQIRVHYKRMDEEYKGWGLHLWNQVDQNPAINYVVDWGKPVLFENKSDWGAYADIPVENIENGLNFIVHKGDNKDTPGNRSFPSSGEREFWLVQGDADVYVEQPEISTDLTYAEIIEDHKVEVNLSNVPAEWTKSDFSIKQPDGTPLTIEEVQVEGQTAHLTIKQVLEVTKAYTIKFKDQETEAKASWQLIDKKFSYDGNDLGATLFKDGSTKLKVWSPVAEEVSVTLYDKQDQNEVVQKSVPMTKGEKGVFEVTLNEQNTGVHDLTGYYYQYEVKAFGETRTALDPYAKSMAASRDDDEDTVGKAAIVDPSSIGPKLNYAKIKGFEKREDAIIWEAHVRDITSDPDLETELDSQFGTFEAFGEKLDYLKELGVTHIQLLPVMKYYFGDEFEADERELDYSSKDNNYNWGYDPHSYFSLTGMYSERPTDPEARIAEFKELVKEIHKHKMGVVLDVVYNHTAKVSILEDLVPDYYHFMDEDGNAKIGYGGGKVGTTHKMSRKLMVDSIKYWVDEFKIDGFRFDLMGDLDAESIQKAYDEAKQINPDILMLGEGWRTFVGDGSPENEVTPADQDWMNETNSAAVFSDEIRNELKSGFGSEGEPRFITGGARDIATIFNNIKAQPGNVSEDDPGDIVQYIAAHDNLPLHDVIAQSIKKDPAEHEEEIQQRIRIGNSMILTSQGISFLHAGQEYGRTKQWKGEGVPEEKSTYMVDENGEPFDNPYFIHDSYDSSDAINMFDWDKVKEEGIHKETMEYTKGLIELRKSTNAFRLGTEELVNENVSLINAHEIESSDLLIGYRNVSTDHTGTYYVFINADSEKRTLSLEEDLRKEKVLVDRDEAGTKKVKNPSGFTLDKDSITLEPLTTVVVKVKN</sequence>
<organism evidence="11 12">
    <name type="scientific">Halobacillus alkaliphilus</name>
    <dbReference type="NCBI Taxonomy" id="396056"/>
    <lineage>
        <taxon>Bacteria</taxon>
        <taxon>Bacillati</taxon>
        <taxon>Bacillota</taxon>
        <taxon>Bacilli</taxon>
        <taxon>Bacillales</taxon>
        <taxon>Bacillaceae</taxon>
        <taxon>Halobacillus</taxon>
    </lineage>
</organism>
<dbReference type="InterPro" id="IPR014756">
    <property type="entry name" value="Ig_E-set"/>
</dbReference>
<dbReference type="CDD" id="cd10315">
    <property type="entry name" value="CBM41_pullulanase"/>
    <property type="match status" value="1"/>
</dbReference>
<reference evidence="12" key="1">
    <citation type="submission" date="2016-10" db="EMBL/GenBank/DDBJ databases">
        <authorList>
            <person name="Varghese N."/>
            <person name="Submissions S."/>
        </authorList>
    </citation>
    <scope>NUCLEOTIDE SEQUENCE [LARGE SCALE GENOMIC DNA]</scope>
    <source>
        <strain evidence="12">FP5</strain>
    </source>
</reference>
<dbReference type="GO" id="GO:0051060">
    <property type="term" value="F:pullulanase activity"/>
    <property type="evidence" value="ECO:0007669"/>
    <property type="project" value="UniProtKB-EC"/>
</dbReference>
<dbReference type="InterPro" id="IPR005323">
    <property type="entry name" value="CBM41_pullulanase"/>
</dbReference>
<name>A0A1I2RYJ4_9BACI</name>
<dbReference type="NCBIfam" id="TIGR02102">
    <property type="entry name" value="pullulan_Gpos"/>
    <property type="match status" value="1"/>
</dbReference>
<evidence type="ECO:0000256" key="1">
    <source>
        <dbReference type="ARBA" id="ARBA00008061"/>
    </source>
</evidence>
<dbReference type="Gene3D" id="2.60.40.1220">
    <property type="match status" value="1"/>
</dbReference>
<evidence type="ECO:0000256" key="5">
    <source>
        <dbReference type="ARBA" id="ARBA00023295"/>
    </source>
</evidence>
<dbReference type="SUPFAM" id="SSF51445">
    <property type="entry name" value="(Trans)glycosidases"/>
    <property type="match status" value="1"/>
</dbReference>
<dbReference type="CDD" id="cd11341">
    <property type="entry name" value="AmyAc_Pullulanase_LD-like"/>
    <property type="match status" value="1"/>
</dbReference>
<dbReference type="InterPro" id="IPR014755">
    <property type="entry name" value="Cu-Rt/internalin_Ig-like"/>
</dbReference>
<evidence type="ECO:0000256" key="4">
    <source>
        <dbReference type="ARBA" id="ARBA00022837"/>
    </source>
</evidence>
<dbReference type="EMBL" id="FOOG01000044">
    <property type="protein sequence ID" value="SFG45123.1"/>
    <property type="molecule type" value="Genomic_DNA"/>
</dbReference>
<feature type="domain" description="Glycosyl hydrolase family 13 catalytic" evidence="10">
    <location>
        <begin position="385"/>
        <end position="783"/>
    </location>
</feature>
<evidence type="ECO:0000313" key="12">
    <source>
        <dbReference type="Proteomes" id="UP000198897"/>
    </source>
</evidence>
<dbReference type="Pfam" id="PF00128">
    <property type="entry name" value="Alpha-amylase"/>
    <property type="match status" value="2"/>
</dbReference>
<evidence type="ECO:0000256" key="9">
    <source>
        <dbReference type="ARBA" id="ARBA00031076"/>
    </source>
</evidence>
<dbReference type="SMART" id="SM00642">
    <property type="entry name" value="Aamy"/>
    <property type="match status" value="1"/>
</dbReference>
<protein>
    <recommendedName>
        <fullName evidence="7">pullulanase</fullName>
        <ecNumber evidence="7">3.2.1.41</ecNumber>
    </recommendedName>
    <alternativeName>
        <fullName evidence="8">Alpha-dextrin endo-1,6-alpha-glucosidase</fullName>
    </alternativeName>
    <alternativeName>
        <fullName evidence="9">Pullulan 6-glucanohydrolase</fullName>
    </alternativeName>
</protein>
<dbReference type="InterPro" id="IPR004193">
    <property type="entry name" value="Glyco_hydro_13_N"/>
</dbReference>
<dbReference type="InterPro" id="IPR040806">
    <property type="entry name" value="SpuA_C"/>
</dbReference>
<dbReference type="SUPFAM" id="SSF49452">
    <property type="entry name" value="Starch-binding domain-like"/>
    <property type="match status" value="1"/>
</dbReference>
<dbReference type="CDD" id="cd02860">
    <property type="entry name" value="E_set_Pullulanase"/>
    <property type="match status" value="1"/>
</dbReference>
<keyword evidence="3" id="KW-0378">Hydrolase</keyword>
<dbReference type="PANTHER" id="PTHR43002">
    <property type="entry name" value="GLYCOGEN DEBRANCHING ENZYME"/>
    <property type="match status" value="1"/>
</dbReference>
<keyword evidence="5" id="KW-0326">Glycosidase</keyword>
<dbReference type="Proteomes" id="UP000198897">
    <property type="component" value="Unassembled WGS sequence"/>
</dbReference>
<dbReference type="InterPro" id="IPR013780">
    <property type="entry name" value="Glyco_hydro_b"/>
</dbReference>
<accession>A0A1I2RYJ4</accession>
<dbReference type="Pfam" id="PF18033">
    <property type="entry name" value="SpuA_C"/>
    <property type="match status" value="1"/>
</dbReference>
<evidence type="ECO:0000256" key="2">
    <source>
        <dbReference type="ARBA" id="ARBA00022729"/>
    </source>
</evidence>
<evidence type="ECO:0000313" key="11">
    <source>
        <dbReference type="EMBL" id="SFG45123.1"/>
    </source>
</evidence>
<dbReference type="OrthoDB" id="9761875at2"/>
<comment type="catalytic activity">
    <reaction evidence="6">
        <text>Hydrolysis of (1-&gt;6)-alpha-D-glucosidic linkages in pullulan, amylopectin and glycogen, and in the alpha- and beta-limit dextrins of amylopectin and glycogen.</text>
        <dbReference type="EC" id="3.2.1.41"/>
    </reaction>
</comment>
<evidence type="ECO:0000256" key="3">
    <source>
        <dbReference type="ARBA" id="ARBA00022801"/>
    </source>
</evidence>
<dbReference type="Gene3D" id="2.60.40.1180">
    <property type="entry name" value="Golgi alpha-mannosidase II"/>
    <property type="match status" value="1"/>
</dbReference>
<evidence type="ECO:0000256" key="7">
    <source>
        <dbReference type="ARBA" id="ARBA00024062"/>
    </source>
</evidence>
<gene>
    <name evidence="11" type="ORF">SAMN05216353_14416</name>
</gene>
<evidence type="ECO:0000256" key="8">
    <source>
        <dbReference type="ARBA" id="ARBA00029618"/>
    </source>
</evidence>
<keyword evidence="2" id="KW-0732">Signal</keyword>
<dbReference type="Gene3D" id="2.60.40.1110">
    <property type="match status" value="1"/>
</dbReference>
<dbReference type="GO" id="GO:0005975">
    <property type="term" value="P:carbohydrate metabolic process"/>
    <property type="evidence" value="ECO:0007669"/>
    <property type="project" value="InterPro"/>
</dbReference>
<dbReference type="InterPro" id="IPR013784">
    <property type="entry name" value="Carb-bd-like_fold"/>
</dbReference>
<dbReference type="InterPro" id="IPR013783">
    <property type="entry name" value="Ig-like_fold"/>
</dbReference>
<dbReference type="RefSeq" id="WP_089753989.1">
    <property type="nucleotide sequence ID" value="NZ_FOOG01000044.1"/>
</dbReference>
<dbReference type="SUPFAM" id="SSF81296">
    <property type="entry name" value="E set domains"/>
    <property type="match status" value="1"/>
</dbReference>
<evidence type="ECO:0000259" key="10">
    <source>
        <dbReference type="SMART" id="SM00642"/>
    </source>
</evidence>
<dbReference type="EC" id="3.2.1.41" evidence="7"/>
<dbReference type="InterPro" id="IPR011838">
    <property type="entry name" value="Pullulan_Gpos"/>
</dbReference>
<dbReference type="InterPro" id="IPR006047">
    <property type="entry name" value="GH13_cat_dom"/>
</dbReference>
<dbReference type="Gene3D" id="3.20.20.80">
    <property type="entry name" value="Glycosidases"/>
    <property type="match status" value="1"/>
</dbReference>
<keyword evidence="12" id="KW-1185">Reference proteome</keyword>